<dbReference type="Proteomes" id="UP001306508">
    <property type="component" value="Unassembled WGS sequence"/>
</dbReference>
<keyword evidence="5" id="KW-1133">Transmembrane helix</keyword>
<evidence type="ECO:0000256" key="4">
    <source>
        <dbReference type="ARBA" id="ARBA00022692"/>
    </source>
</evidence>
<dbReference type="AlphaFoldDB" id="A0AAN7W4K6"/>
<evidence type="ECO:0000256" key="6">
    <source>
        <dbReference type="ARBA" id="ARBA00023136"/>
    </source>
</evidence>
<evidence type="ECO:0000313" key="11">
    <source>
        <dbReference type="Proteomes" id="UP001306508"/>
    </source>
</evidence>
<dbReference type="GO" id="GO:0005778">
    <property type="term" value="C:peroxisomal membrane"/>
    <property type="evidence" value="ECO:0007669"/>
    <property type="project" value="UniProtKB-SubCell"/>
</dbReference>
<evidence type="ECO:0000313" key="10">
    <source>
        <dbReference type="EMBL" id="KAK5781086.1"/>
    </source>
</evidence>
<dbReference type="GO" id="GO:0045033">
    <property type="term" value="P:peroxisome inheritance"/>
    <property type="evidence" value="ECO:0007669"/>
    <property type="project" value="InterPro"/>
</dbReference>
<name>A0AAN7W4K6_9SACH</name>
<evidence type="ECO:0000256" key="7">
    <source>
        <dbReference type="ARBA" id="ARBA00023140"/>
    </source>
</evidence>
<keyword evidence="6" id="KW-0472">Membrane</keyword>
<dbReference type="InterPro" id="IPR026235">
    <property type="entry name" value="INP2"/>
</dbReference>
<accession>A0AAN7W4K6</accession>
<comment type="caution">
    <text evidence="10">The sequence shown here is derived from an EMBL/GenBank/DDBJ whole genome shotgun (WGS) entry which is preliminary data.</text>
</comment>
<keyword evidence="8" id="KW-0675">Receptor</keyword>
<comment type="similarity">
    <text evidence="2">Belongs to the INP2 family.</text>
</comment>
<evidence type="ECO:0000256" key="2">
    <source>
        <dbReference type="ARBA" id="ARBA00007231"/>
    </source>
</evidence>
<evidence type="ECO:0000256" key="9">
    <source>
        <dbReference type="ARBA" id="ARBA00023180"/>
    </source>
</evidence>
<keyword evidence="4" id="KW-0812">Transmembrane</keyword>
<dbReference type="EMBL" id="JAWIZZ010000038">
    <property type="protein sequence ID" value="KAK5781086.1"/>
    <property type="molecule type" value="Genomic_DNA"/>
</dbReference>
<keyword evidence="11" id="KW-1185">Reference proteome</keyword>
<evidence type="ECO:0000256" key="8">
    <source>
        <dbReference type="ARBA" id="ARBA00023170"/>
    </source>
</evidence>
<keyword evidence="9" id="KW-0325">Glycoprotein</keyword>
<gene>
    <name evidence="10" type="ORF">RI543_001477</name>
</gene>
<reference evidence="11" key="1">
    <citation type="submission" date="2023-07" db="EMBL/GenBank/DDBJ databases">
        <title>A draft genome of Kazachstania heterogenica Y-27499.</title>
        <authorList>
            <person name="Donic C."/>
            <person name="Kralova J.S."/>
            <person name="Fidel L."/>
            <person name="Ben-Dor S."/>
            <person name="Jung S."/>
        </authorList>
    </citation>
    <scope>NUCLEOTIDE SEQUENCE [LARGE SCALE GENOMIC DNA]</scope>
    <source>
        <strain evidence="11">Y27499</strain>
    </source>
</reference>
<proteinExistence type="inferred from homology"/>
<comment type="subcellular location">
    <subcellularLocation>
        <location evidence="1">Peroxisome membrane</location>
        <topology evidence="1">Single-pass membrane protein</topology>
    </subcellularLocation>
</comment>
<keyword evidence="7" id="KW-0576">Peroxisome</keyword>
<evidence type="ECO:0000256" key="5">
    <source>
        <dbReference type="ARBA" id="ARBA00022989"/>
    </source>
</evidence>
<evidence type="ECO:0000256" key="3">
    <source>
        <dbReference type="ARBA" id="ARBA00021399"/>
    </source>
</evidence>
<sequence>MVSQLFELPELQIFIPNENHSTLKQLFKNTVTIDTMKNYKESDYLLQCNSSSRSSDFFPNKLNASFSKSKLVKRPRTVKYRCVRKQIRQIENLLLLSQNDYEQFNDVFRYPIVSSHILNDYSSYFQNVQMKKSIPNLKEHTIIKTKLSLGDFFNEKNCEKITNSHLNGLLLKYYRILILFKDWNFSIDIKLQYFLLLSKAFNIIYSKKRQILKTIKCKLMIILKEFLNKLENCDMVIHKFLLNYKTLQTYNIFDQESFLKQNSHDKNNCGANIHDHNTSNNNSFLSIFIKNLLKSHLDQFFYIFRYELELILPLTDENSLSKYIEIYGIKLSDLKYYLNTDIQHLNEKAYRVTITQKFFLCCLLSISFHERTNKDKNNRNTELYYIFNINFLDKNYCYSTSNDKIGSVLKQYESLTGILHGLSMSLESISNSLINYKNFLNLETEATLNNTYINNEVTDELFEVTKLVNELDSKLTFLKDDIFKYCNNNDQNKVLMNKLQHLLFTIHDTLNFENSIYNYSSKPNQQVKRIVSAPMNKSNRGFSLDIVKHNLDIYSNLYQSDSSKASKINLSNESEFTHIHTKSMSNNIENVSEMTHTTKSNSVFYNDENEDTCVPSDLSTPIQSPTIYGKVLSKINITHNQNHDNDRKLYHYESLQKLSDEELRHKLNEKIINFANENKLGKNKLRAQKSFELLKKQQNKKTQTFPSTILSFSTYPKNLYSKKNTNVVNQDNTNVNNGRTISNSFSTEDTIPIIYEIKELIEY</sequence>
<dbReference type="PRINTS" id="PR02104">
    <property type="entry name" value="INPROXISOME2"/>
</dbReference>
<evidence type="ECO:0000256" key="1">
    <source>
        <dbReference type="ARBA" id="ARBA00004549"/>
    </source>
</evidence>
<organism evidence="10 11">
    <name type="scientific">Arxiozyma heterogenica</name>
    <dbReference type="NCBI Taxonomy" id="278026"/>
    <lineage>
        <taxon>Eukaryota</taxon>
        <taxon>Fungi</taxon>
        <taxon>Dikarya</taxon>
        <taxon>Ascomycota</taxon>
        <taxon>Saccharomycotina</taxon>
        <taxon>Saccharomycetes</taxon>
        <taxon>Saccharomycetales</taxon>
        <taxon>Saccharomycetaceae</taxon>
        <taxon>Arxiozyma</taxon>
    </lineage>
</organism>
<protein>
    <recommendedName>
        <fullName evidence="3">Inheritance of peroxisomes protein 2</fullName>
    </recommendedName>
</protein>